<keyword evidence="2" id="KW-1185">Reference proteome</keyword>
<comment type="caution">
    <text evidence="1">The sequence shown here is derived from an EMBL/GenBank/DDBJ whole genome shotgun (WGS) entry which is preliminary data.</text>
</comment>
<reference evidence="1 2" key="1">
    <citation type="journal article" date="2023" name="Plants (Basel)">
        <title>Bridging the Gap: Combining Genomics and Transcriptomics Approaches to Understand Stylosanthes scabra, an Orphan Legume from the Brazilian Caatinga.</title>
        <authorList>
            <person name="Ferreira-Neto J.R.C."/>
            <person name="da Silva M.D."/>
            <person name="Binneck E."/>
            <person name="de Melo N.F."/>
            <person name="da Silva R.H."/>
            <person name="de Melo A.L.T.M."/>
            <person name="Pandolfi V."/>
            <person name="Bustamante F.O."/>
            <person name="Brasileiro-Vidal A.C."/>
            <person name="Benko-Iseppon A.M."/>
        </authorList>
    </citation>
    <scope>NUCLEOTIDE SEQUENCE [LARGE SCALE GENOMIC DNA]</scope>
    <source>
        <tissue evidence="1">Leaves</tissue>
    </source>
</reference>
<evidence type="ECO:0000313" key="1">
    <source>
        <dbReference type="EMBL" id="MED6210770.1"/>
    </source>
</evidence>
<evidence type="ECO:0000313" key="2">
    <source>
        <dbReference type="Proteomes" id="UP001341840"/>
    </source>
</evidence>
<dbReference type="Proteomes" id="UP001341840">
    <property type="component" value="Unassembled WGS sequence"/>
</dbReference>
<organism evidence="1 2">
    <name type="scientific">Stylosanthes scabra</name>
    <dbReference type="NCBI Taxonomy" id="79078"/>
    <lineage>
        <taxon>Eukaryota</taxon>
        <taxon>Viridiplantae</taxon>
        <taxon>Streptophyta</taxon>
        <taxon>Embryophyta</taxon>
        <taxon>Tracheophyta</taxon>
        <taxon>Spermatophyta</taxon>
        <taxon>Magnoliopsida</taxon>
        <taxon>eudicotyledons</taxon>
        <taxon>Gunneridae</taxon>
        <taxon>Pentapetalae</taxon>
        <taxon>rosids</taxon>
        <taxon>fabids</taxon>
        <taxon>Fabales</taxon>
        <taxon>Fabaceae</taxon>
        <taxon>Papilionoideae</taxon>
        <taxon>50 kb inversion clade</taxon>
        <taxon>dalbergioids sensu lato</taxon>
        <taxon>Dalbergieae</taxon>
        <taxon>Pterocarpus clade</taxon>
        <taxon>Stylosanthes</taxon>
    </lineage>
</organism>
<dbReference type="EMBL" id="JASCZI010242354">
    <property type="protein sequence ID" value="MED6210770.1"/>
    <property type="molecule type" value="Genomic_DNA"/>
</dbReference>
<name>A0ABU6YN36_9FABA</name>
<sequence>MVHSPQGMWKLCVSGRQRSTNALTNGSSNLNHCWLRRANGSNPTVDYMEHLGRLSAQLVRTHASLVRPHESEELLTSRLTVRPHGSVRNKLNEAKIGISSFRAKVKPL</sequence>
<accession>A0ABU6YN36</accession>
<gene>
    <name evidence="1" type="ORF">PIB30_067238</name>
</gene>
<proteinExistence type="predicted"/>
<protein>
    <submittedName>
        <fullName evidence="1">Uncharacterized protein</fullName>
    </submittedName>
</protein>